<organism evidence="10 11">
    <name type="scientific">Tessaracoccus antarcticus</name>
    <dbReference type="NCBI Taxonomy" id="2479848"/>
    <lineage>
        <taxon>Bacteria</taxon>
        <taxon>Bacillati</taxon>
        <taxon>Actinomycetota</taxon>
        <taxon>Actinomycetes</taxon>
        <taxon>Propionibacteriales</taxon>
        <taxon>Propionibacteriaceae</taxon>
        <taxon>Tessaracoccus</taxon>
    </lineage>
</organism>
<protein>
    <recommendedName>
        <fullName evidence="4">Xaa-Pro aminopeptidase</fullName>
        <ecNumber evidence="4">3.4.11.9</ecNumber>
    </recommendedName>
</protein>
<evidence type="ECO:0000256" key="8">
    <source>
        <dbReference type="RuleBase" id="RU000590"/>
    </source>
</evidence>
<comment type="caution">
    <text evidence="10">The sequence shown here is derived from an EMBL/GenBank/DDBJ whole genome shotgun (WGS) entry which is preliminary data.</text>
</comment>
<evidence type="ECO:0000256" key="2">
    <source>
        <dbReference type="ARBA" id="ARBA00001936"/>
    </source>
</evidence>
<comment type="cofactor">
    <cofactor evidence="2">
        <name>Mn(2+)</name>
        <dbReference type="ChEBI" id="CHEBI:29035"/>
    </cofactor>
</comment>
<dbReference type="SUPFAM" id="SSF55920">
    <property type="entry name" value="Creatinase/aminopeptidase"/>
    <property type="match status" value="1"/>
</dbReference>
<dbReference type="SMART" id="SM01011">
    <property type="entry name" value="AMP_N"/>
    <property type="match status" value="1"/>
</dbReference>
<keyword evidence="11" id="KW-1185">Reference proteome</keyword>
<gene>
    <name evidence="10" type="ORF">EAX62_14740</name>
</gene>
<dbReference type="Pfam" id="PF05195">
    <property type="entry name" value="AMP_N"/>
    <property type="match status" value="1"/>
</dbReference>
<keyword evidence="10" id="KW-0031">Aminopeptidase</keyword>
<dbReference type="Pfam" id="PF00557">
    <property type="entry name" value="Peptidase_M24"/>
    <property type="match status" value="1"/>
</dbReference>
<dbReference type="GO" id="GO:0006508">
    <property type="term" value="P:proteolysis"/>
    <property type="evidence" value="ECO:0007669"/>
    <property type="project" value="TreeGrafter"/>
</dbReference>
<keyword evidence="10" id="KW-0645">Protease</keyword>
<dbReference type="AlphaFoldDB" id="A0A3M0G7S3"/>
<name>A0A3M0G7S3_9ACTN</name>
<dbReference type="InterPro" id="IPR029149">
    <property type="entry name" value="Creatin/AminoP/Spt16_N"/>
</dbReference>
<dbReference type="GO" id="GO:0005829">
    <property type="term" value="C:cytosol"/>
    <property type="evidence" value="ECO:0007669"/>
    <property type="project" value="TreeGrafter"/>
</dbReference>
<dbReference type="Proteomes" id="UP000275256">
    <property type="component" value="Unassembled WGS sequence"/>
</dbReference>
<dbReference type="Gene3D" id="3.40.350.10">
    <property type="entry name" value="Creatinase/prolidase N-terminal domain"/>
    <property type="match status" value="1"/>
</dbReference>
<dbReference type="PANTHER" id="PTHR43226:SF4">
    <property type="entry name" value="XAA-PRO AMINOPEPTIDASE 3"/>
    <property type="match status" value="1"/>
</dbReference>
<keyword evidence="6" id="KW-0378">Hydrolase</keyword>
<feature type="domain" description="Aminopeptidase P N-terminal" evidence="9">
    <location>
        <begin position="44"/>
        <end position="182"/>
    </location>
</feature>
<dbReference type="PANTHER" id="PTHR43226">
    <property type="entry name" value="XAA-PRO AMINOPEPTIDASE 3"/>
    <property type="match status" value="1"/>
</dbReference>
<dbReference type="InterPro" id="IPR007865">
    <property type="entry name" value="Aminopep_P_N"/>
</dbReference>
<comment type="similarity">
    <text evidence="3 8">Belongs to the peptidase M24B family.</text>
</comment>
<dbReference type="RefSeq" id="WP_121902479.1">
    <property type="nucleotide sequence ID" value="NZ_REFW01000004.1"/>
</dbReference>
<comment type="catalytic activity">
    <reaction evidence="1">
        <text>Release of any N-terminal amino acid, including proline, that is linked to proline, even from a dipeptide or tripeptide.</text>
        <dbReference type="EC" id="3.4.11.9"/>
    </reaction>
</comment>
<keyword evidence="5 8" id="KW-0479">Metal-binding</keyword>
<dbReference type="CDD" id="cd01087">
    <property type="entry name" value="Prolidase"/>
    <property type="match status" value="1"/>
</dbReference>
<evidence type="ECO:0000259" key="9">
    <source>
        <dbReference type="SMART" id="SM01011"/>
    </source>
</evidence>
<evidence type="ECO:0000256" key="3">
    <source>
        <dbReference type="ARBA" id="ARBA00008766"/>
    </source>
</evidence>
<proteinExistence type="inferred from homology"/>
<dbReference type="InterPro" id="IPR036005">
    <property type="entry name" value="Creatinase/aminopeptidase-like"/>
</dbReference>
<sequence>MTAAQQKASALDGASRKSPFSQAFKEFIVEDWAPYESQMPEALPAAAWTRARREAAIGHFSGRTLVVPAGTHRVRSNDTDHRFRPHTAFAWLSGLGQESEPDAVLVLFADDPATLFFRPRCPRTDEEFYASSRYGEMWVGQRDSLEEMSARLHLPCRDIRDLEDALAGHDLLVLRDVDASVTAMVDGLRDGDHAVDDALLETTLSEMRLVKDQFEIDEMRRACDATRVGFEAVARELPNAVLKGRGERWVEGVFGLHARHLGNTVGYDTIAAGGDHANTLHWIRNDGDLADDDVILLDAGVEVDSLYTADVTRTLPVGGRFSPAQRRVYDVVLAAQTAGIEACRPGAAFTDPHTAAITVLADFFEELGILPGTAAEALSEDGGQWRRWMVHGTSHHLGMDVHDCAQARREVYRGGQLAEGMIITVEPGIYFKSTDLRVPNEYRGIGVRIEDDILITDGDPENLSASLPRDADEVEAWLAQQQGR</sequence>
<evidence type="ECO:0000256" key="6">
    <source>
        <dbReference type="ARBA" id="ARBA00022801"/>
    </source>
</evidence>
<dbReference type="GO" id="GO:0070006">
    <property type="term" value="F:metalloaminopeptidase activity"/>
    <property type="evidence" value="ECO:0007669"/>
    <property type="project" value="InterPro"/>
</dbReference>
<dbReference type="InterPro" id="IPR052433">
    <property type="entry name" value="X-Pro_dipept-like"/>
</dbReference>
<accession>A0A3M0G7S3</accession>
<evidence type="ECO:0000256" key="5">
    <source>
        <dbReference type="ARBA" id="ARBA00022723"/>
    </source>
</evidence>
<dbReference type="SUPFAM" id="SSF53092">
    <property type="entry name" value="Creatinase/prolidase N-terminal domain"/>
    <property type="match status" value="1"/>
</dbReference>
<dbReference type="Gene3D" id="3.90.230.10">
    <property type="entry name" value="Creatinase/methionine aminopeptidase superfamily"/>
    <property type="match status" value="1"/>
</dbReference>
<dbReference type="GO" id="GO:0030145">
    <property type="term" value="F:manganese ion binding"/>
    <property type="evidence" value="ECO:0007669"/>
    <property type="project" value="InterPro"/>
</dbReference>
<dbReference type="EC" id="3.4.11.9" evidence="4"/>
<dbReference type="InterPro" id="IPR000994">
    <property type="entry name" value="Pept_M24"/>
</dbReference>
<dbReference type="EMBL" id="REFW01000004">
    <property type="protein sequence ID" value="RMB58442.1"/>
    <property type="molecule type" value="Genomic_DNA"/>
</dbReference>
<dbReference type="OrthoDB" id="9806388at2"/>
<evidence type="ECO:0000313" key="10">
    <source>
        <dbReference type="EMBL" id="RMB58442.1"/>
    </source>
</evidence>
<evidence type="ECO:0000256" key="7">
    <source>
        <dbReference type="ARBA" id="ARBA00023211"/>
    </source>
</evidence>
<dbReference type="PROSITE" id="PS00491">
    <property type="entry name" value="PROLINE_PEPTIDASE"/>
    <property type="match status" value="1"/>
</dbReference>
<evidence type="ECO:0000313" key="11">
    <source>
        <dbReference type="Proteomes" id="UP000275256"/>
    </source>
</evidence>
<reference evidence="10 11" key="1">
    <citation type="submission" date="2018-10" db="EMBL/GenBank/DDBJ databases">
        <title>Tessaracoccus antarcticuss sp. nov., isolated from sediment.</title>
        <authorList>
            <person name="Zhou L.Y."/>
            <person name="Du Z.J."/>
        </authorList>
    </citation>
    <scope>NUCLEOTIDE SEQUENCE [LARGE SCALE GENOMIC DNA]</scope>
    <source>
        <strain evidence="10 11">JDX10</strain>
    </source>
</reference>
<keyword evidence="7" id="KW-0464">Manganese</keyword>
<evidence type="ECO:0000256" key="1">
    <source>
        <dbReference type="ARBA" id="ARBA00001424"/>
    </source>
</evidence>
<dbReference type="InterPro" id="IPR001131">
    <property type="entry name" value="Peptidase_M24B_aminopep-P_CS"/>
</dbReference>
<evidence type="ECO:0000256" key="4">
    <source>
        <dbReference type="ARBA" id="ARBA00012574"/>
    </source>
</evidence>